<proteinExistence type="predicted"/>
<dbReference type="GeneID" id="32887314"/>
<keyword evidence="2" id="KW-0496">Mitochondrion</keyword>
<reference evidence="2" key="1">
    <citation type="journal article" date="2017" name="Hereditas">
        <title>The complete mitogenome of Orcula dolium (Draparnaud, 1801); ultra-deep sequencing from a single long-range PCR using the Ion-Torrent PGM.</title>
        <authorList>
            <person name="Groenenberg D.S.J."/>
            <person name="Harl J."/>
            <person name="Duijm E."/>
            <person name="Gittenberger E."/>
        </authorList>
    </citation>
    <scope>NUCLEOTIDE SEQUENCE</scope>
</reference>
<dbReference type="RefSeq" id="YP_009370142.1">
    <property type="nucleotide sequence ID" value="NC_034782.1"/>
</dbReference>
<protein>
    <submittedName>
        <fullName evidence="2">ATP synthase F0 subunit 8</fullName>
    </submittedName>
</protein>
<keyword evidence="1" id="KW-0812">Transmembrane</keyword>
<accession>A0A1W5ICD4</accession>
<name>A0A1W5ICD4_9EUPU</name>
<evidence type="ECO:0000256" key="1">
    <source>
        <dbReference type="SAM" id="Phobius"/>
    </source>
</evidence>
<keyword evidence="1" id="KW-1133">Transmembrane helix</keyword>
<sequence length="52" mass="5933">MPQLSPASGVMVYILLIILLMYSISMQSYMAHSLQYKEKMGVNQTKMMMTLS</sequence>
<keyword evidence="1" id="KW-0472">Membrane</keyword>
<gene>
    <name evidence="2" type="primary">ATP8</name>
</gene>
<dbReference type="AlphaFoldDB" id="A0A1W5ICD4"/>
<feature type="transmembrane region" description="Helical" evidence="1">
    <location>
        <begin position="12"/>
        <end position="31"/>
    </location>
</feature>
<dbReference type="EMBL" id="KJ867421">
    <property type="protein sequence ID" value="AIR76276.1"/>
    <property type="molecule type" value="Genomic_DNA"/>
</dbReference>
<geneLocation type="mitochondrion" evidence="2"/>
<organism evidence="2">
    <name type="scientific">Orcula dolium</name>
    <dbReference type="NCBI Taxonomy" id="1331962"/>
    <lineage>
        <taxon>Eukaryota</taxon>
        <taxon>Metazoa</taxon>
        <taxon>Spiralia</taxon>
        <taxon>Lophotrochozoa</taxon>
        <taxon>Mollusca</taxon>
        <taxon>Gastropoda</taxon>
        <taxon>Heterobranchia</taxon>
        <taxon>Euthyneura</taxon>
        <taxon>Panpulmonata</taxon>
        <taxon>Eupulmonata</taxon>
        <taxon>Stylommatophora</taxon>
        <taxon>Orthurethra</taxon>
        <taxon>Orculidae</taxon>
        <taxon>Orcula</taxon>
    </lineage>
</organism>
<evidence type="ECO:0000313" key="2">
    <source>
        <dbReference type="EMBL" id="AIR76276.1"/>
    </source>
</evidence>
<dbReference type="CTD" id="4509"/>